<reference evidence="1 2" key="1">
    <citation type="submission" date="2016-03" db="EMBL/GenBank/DDBJ databases">
        <title>Niastella vici sp. nov., isolated from farmland soil.</title>
        <authorList>
            <person name="Chen L."/>
            <person name="Wang D."/>
            <person name="Yang S."/>
            <person name="Wang G."/>
        </authorList>
    </citation>
    <scope>NUCLEOTIDE SEQUENCE [LARGE SCALE GENOMIC DNA]</scope>
    <source>
        <strain evidence="1 2">DJ57</strain>
    </source>
</reference>
<dbReference type="AlphaFoldDB" id="A0A1V9G0S5"/>
<dbReference type="STRING" id="1703345.A3860_19880"/>
<gene>
    <name evidence="1" type="ORF">A3860_19880</name>
</gene>
<dbReference type="EMBL" id="LVYD01000042">
    <property type="protein sequence ID" value="OQP64239.1"/>
    <property type="molecule type" value="Genomic_DNA"/>
</dbReference>
<dbReference type="OrthoDB" id="678455at2"/>
<dbReference type="RefSeq" id="WP_081146854.1">
    <property type="nucleotide sequence ID" value="NZ_LVYD01000042.1"/>
</dbReference>
<accession>A0A1V9G0S5</accession>
<evidence type="ECO:0000313" key="1">
    <source>
        <dbReference type="EMBL" id="OQP64239.1"/>
    </source>
</evidence>
<sequence length="117" mass="13286">MQILGESQVDDLINKIKEIARRNPHGFTVYLDDLRPVTSGWSVALKETQNSHGDDGLKHVLAIANAKTGIVGGWREDGKFWWDAVLIFDNEEEATIAGHQNEQIAIYYIEKNYVKFL</sequence>
<protein>
    <submittedName>
        <fullName evidence="1">Uncharacterized protein</fullName>
    </submittedName>
</protein>
<dbReference type="Proteomes" id="UP000192796">
    <property type="component" value="Unassembled WGS sequence"/>
</dbReference>
<comment type="caution">
    <text evidence="1">The sequence shown here is derived from an EMBL/GenBank/DDBJ whole genome shotgun (WGS) entry which is preliminary data.</text>
</comment>
<evidence type="ECO:0000313" key="2">
    <source>
        <dbReference type="Proteomes" id="UP000192796"/>
    </source>
</evidence>
<keyword evidence="2" id="KW-1185">Reference proteome</keyword>
<name>A0A1V9G0S5_9BACT</name>
<proteinExistence type="predicted"/>
<organism evidence="1 2">
    <name type="scientific">Niastella vici</name>
    <dbReference type="NCBI Taxonomy" id="1703345"/>
    <lineage>
        <taxon>Bacteria</taxon>
        <taxon>Pseudomonadati</taxon>
        <taxon>Bacteroidota</taxon>
        <taxon>Chitinophagia</taxon>
        <taxon>Chitinophagales</taxon>
        <taxon>Chitinophagaceae</taxon>
        <taxon>Niastella</taxon>
    </lineage>
</organism>